<name>A0A507QI17_MONPU</name>
<organism evidence="2 3">
    <name type="scientific">Monascus purpureus</name>
    <name type="common">Red mold</name>
    <name type="synonym">Monascus anka</name>
    <dbReference type="NCBI Taxonomy" id="5098"/>
    <lineage>
        <taxon>Eukaryota</taxon>
        <taxon>Fungi</taxon>
        <taxon>Dikarya</taxon>
        <taxon>Ascomycota</taxon>
        <taxon>Pezizomycotina</taxon>
        <taxon>Eurotiomycetes</taxon>
        <taxon>Eurotiomycetidae</taxon>
        <taxon>Eurotiales</taxon>
        <taxon>Aspergillaceae</taxon>
        <taxon>Monascus</taxon>
    </lineage>
</organism>
<evidence type="ECO:0000256" key="1">
    <source>
        <dbReference type="SAM" id="SignalP"/>
    </source>
</evidence>
<proteinExistence type="predicted"/>
<keyword evidence="1" id="KW-0732">Signal</keyword>
<accession>A0A507QI17</accession>
<feature type="chain" id="PRO_5021488040" evidence="1">
    <location>
        <begin position="19"/>
        <end position="227"/>
    </location>
</feature>
<dbReference type="AlphaFoldDB" id="A0A507QI17"/>
<dbReference type="Proteomes" id="UP000319663">
    <property type="component" value="Unassembled WGS sequence"/>
</dbReference>
<protein>
    <submittedName>
        <fullName evidence="2">Uncharacterized protein</fullName>
    </submittedName>
</protein>
<dbReference type="EMBL" id="VIFY01000245">
    <property type="protein sequence ID" value="TQB68156.1"/>
    <property type="molecule type" value="Genomic_DNA"/>
</dbReference>
<dbReference type="OrthoDB" id="4462706at2759"/>
<evidence type="ECO:0000313" key="2">
    <source>
        <dbReference type="EMBL" id="TQB68156.1"/>
    </source>
</evidence>
<evidence type="ECO:0000313" key="3">
    <source>
        <dbReference type="Proteomes" id="UP000319663"/>
    </source>
</evidence>
<sequence length="227" mass="23295">MPSRFLFAVLSSVLAVSAIPQETASSTGFTVVASATTPPTSTITSATPLTCTDGSTVLYTTECTMGYPISYCYSPPPPIQCPTGSFPGTWHPGHCITQSTCYPTDAVWLTSECSNGAIAAGTSTLYAGTLADGSSTIIKDVSCTCAANQYYSWGAVTTGTITTEEVFCMPYSACASGMTTSISTNEYCASTPASCPGRPTTTPYCKCANPTQTPVYPPGGSVPTGCA</sequence>
<gene>
    <name evidence="2" type="ORF">MPDQ_003900</name>
</gene>
<keyword evidence="3" id="KW-1185">Reference proteome</keyword>
<feature type="signal peptide" evidence="1">
    <location>
        <begin position="1"/>
        <end position="18"/>
    </location>
</feature>
<reference evidence="2 3" key="1">
    <citation type="submission" date="2019-06" db="EMBL/GenBank/DDBJ databases">
        <title>Wine fermentation using esterase from Monascus purpureus.</title>
        <authorList>
            <person name="Geng C."/>
            <person name="Zhang Y."/>
        </authorList>
    </citation>
    <scope>NUCLEOTIDE SEQUENCE [LARGE SCALE GENOMIC DNA]</scope>
    <source>
        <strain evidence="2">HQ1</strain>
    </source>
</reference>
<comment type="caution">
    <text evidence="2">The sequence shown here is derived from an EMBL/GenBank/DDBJ whole genome shotgun (WGS) entry which is preliminary data.</text>
</comment>